<dbReference type="InterPro" id="IPR036709">
    <property type="entry name" value="Autotransporte_beta_dom_sf"/>
</dbReference>
<feature type="signal peptide" evidence="1">
    <location>
        <begin position="1"/>
        <end position="20"/>
    </location>
</feature>
<dbReference type="SUPFAM" id="SSF103515">
    <property type="entry name" value="Autotransporter"/>
    <property type="match status" value="1"/>
</dbReference>
<evidence type="ECO:0000313" key="2">
    <source>
        <dbReference type="EMBL" id="XAM17777.1"/>
    </source>
</evidence>
<accession>A0ABZ3F6M4</accession>
<reference evidence="2 3" key="1">
    <citation type="submission" date="2024-02" db="EMBL/GenBank/DDBJ databases">
        <title>Genome and pathogenicity analysis of Helicobacter mastomyrinus isolated from mice.</title>
        <authorList>
            <person name="Zhu L."/>
        </authorList>
    </citation>
    <scope>NUCLEOTIDE SEQUENCE [LARGE SCALE GENOMIC DNA]</scope>
    <source>
        <strain evidence="2 3">Hm-17</strain>
    </source>
</reference>
<keyword evidence="1" id="KW-0732">Signal</keyword>
<proteinExistence type="predicted"/>
<name>A0ABZ3F6M4_9HELI</name>
<sequence>MKKIVFGFLGSAVLSMQMFAASIMGFEFSPEIGLLAGQTKFSYGDAKQDITNYGAFGRIWLGAFDFVVAPQIKYDYNKKTSTTDSFTNFQYGISAGYNIGLIVARLTPYVGVNYSSFNRLFKDTISYNAGLKLKIDFIPVSLGVLYTYQNPEFEIGNVKAKMHTIQALIGLHF</sequence>
<protein>
    <submittedName>
        <fullName evidence="2">Outer membrane beta-barrel protein</fullName>
    </submittedName>
</protein>
<gene>
    <name evidence="2" type="ORF">V3I05_08810</name>
</gene>
<evidence type="ECO:0000313" key="3">
    <source>
        <dbReference type="Proteomes" id="UP001434737"/>
    </source>
</evidence>
<evidence type="ECO:0000256" key="1">
    <source>
        <dbReference type="SAM" id="SignalP"/>
    </source>
</evidence>
<feature type="chain" id="PRO_5047550804" evidence="1">
    <location>
        <begin position="21"/>
        <end position="173"/>
    </location>
</feature>
<dbReference type="EMBL" id="CP145316">
    <property type="protein sequence ID" value="XAM17777.1"/>
    <property type="molecule type" value="Genomic_DNA"/>
</dbReference>
<keyword evidence="3" id="KW-1185">Reference proteome</keyword>
<dbReference type="RefSeq" id="WP_300449332.1">
    <property type="nucleotide sequence ID" value="NZ_CP145316.1"/>
</dbReference>
<organism evidence="2 3">
    <name type="scientific">Helicobacter mastomyrinus</name>
    <dbReference type="NCBI Taxonomy" id="287948"/>
    <lineage>
        <taxon>Bacteria</taxon>
        <taxon>Pseudomonadati</taxon>
        <taxon>Campylobacterota</taxon>
        <taxon>Epsilonproteobacteria</taxon>
        <taxon>Campylobacterales</taxon>
        <taxon>Helicobacteraceae</taxon>
        <taxon>Helicobacter</taxon>
    </lineage>
</organism>
<dbReference type="Proteomes" id="UP001434737">
    <property type="component" value="Chromosome"/>
</dbReference>